<reference evidence="1" key="1">
    <citation type="journal article" date="2020" name="Nature">
        <title>Giant virus diversity and host interactions through global metagenomics.</title>
        <authorList>
            <person name="Schulz F."/>
            <person name="Roux S."/>
            <person name="Paez-Espino D."/>
            <person name="Jungbluth S."/>
            <person name="Walsh D.A."/>
            <person name="Denef V.J."/>
            <person name="McMahon K.D."/>
            <person name="Konstantinidis K.T."/>
            <person name="Eloe-Fadrosh E.A."/>
            <person name="Kyrpides N.C."/>
            <person name="Woyke T."/>
        </authorList>
    </citation>
    <scope>NUCLEOTIDE SEQUENCE</scope>
    <source>
        <strain evidence="1">GVMAG-M-3300023184-68</strain>
    </source>
</reference>
<evidence type="ECO:0000313" key="1">
    <source>
        <dbReference type="EMBL" id="QHT90173.1"/>
    </source>
</evidence>
<dbReference type="SUPFAM" id="SSF52540">
    <property type="entry name" value="P-loop containing nucleoside triphosphate hydrolases"/>
    <property type="match status" value="1"/>
</dbReference>
<dbReference type="InterPro" id="IPR027417">
    <property type="entry name" value="P-loop_NTPase"/>
</dbReference>
<dbReference type="EMBL" id="MN740153">
    <property type="protein sequence ID" value="QHT90173.1"/>
    <property type="molecule type" value="Genomic_DNA"/>
</dbReference>
<protein>
    <submittedName>
        <fullName evidence="1">Uncharacterized protein</fullName>
    </submittedName>
</protein>
<dbReference type="AlphaFoldDB" id="A0A6C0IF76"/>
<dbReference type="Gene3D" id="3.40.50.300">
    <property type="entry name" value="P-loop containing nucleotide triphosphate hydrolases"/>
    <property type="match status" value="1"/>
</dbReference>
<proteinExistence type="predicted"/>
<sequence length="303" mass="34195">MNKSFDQFVCLAGLPRAGATLLSAILSQNPAIHTEGHSPMCQLMWDTYLSYQDKCSREFASHGKDHRLPKIIGQIPHTYYYPTDISGNDLVSDQGGSRRIVVDRCRSWTNGCNLNMLRSAVDPNIKVIVMVRPLVEVVESYAHLFSDNHMGSTLDQVLPQLLNPGTEPIVRAWEGVNWAKEWCKNNPDDTTFIFVTYDELITDTSNTLSRIYQHCGWEPFTHDFTNIVMKNPENEKINGLVGQFEVRPQIQRAVYDPIKLSEEVLEIIKKMEPGQGAESPLPDVVTDNSCNEIVTTENVIVNV</sequence>
<accession>A0A6C0IF76</accession>
<organism evidence="1">
    <name type="scientific">viral metagenome</name>
    <dbReference type="NCBI Taxonomy" id="1070528"/>
    <lineage>
        <taxon>unclassified sequences</taxon>
        <taxon>metagenomes</taxon>
        <taxon>organismal metagenomes</taxon>
    </lineage>
</organism>
<dbReference type="Pfam" id="PF13469">
    <property type="entry name" value="Sulfotransfer_3"/>
    <property type="match status" value="1"/>
</dbReference>
<name>A0A6C0IF76_9ZZZZ</name>